<proteinExistence type="predicted"/>
<reference evidence="1 2" key="1">
    <citation type="submission" date="2020-09" db="EMBL/GenBank/DDBJ databases">
        <title>Dyella sp. 7MK23 isolated from forest soil.</title>
        <authorList>
            <person name="Fu J."/>
        </authorList>
    </citation>
    <scope>NUCLEOTIDE SEQUENCE [LARGE SCALE GENOMIC DNA]</scope>
    <source>
        <strain evidence="1 2">7MK23</strain>
    </source>
</reference>
<dbReference type="Proteomes" id="UP000651010">
    <property type="component" value="Unassembled WGS sequence"/>
</dbReference>
<name>A0ABR9G9F0_9GAMM</name>
<accession>A0ABR9G9F0</accession>
<evidence type="ECO:0000313" key="2">
    <source>
        <dbReference type="Proteomes" id="UP000651010"/>
    </source>
</evidence>
<keyword evidence="2" id="KW-1185">Reference proteome</keyword>
<evidence type="ECO:0000313" key="1">
    <source>
        <dbReference type="EMBL" id="MBE1160675.1"/>
    </source>
</evidence>
<protein>
    <submittedName>
        <fullName evidence="1">Uncharacterized protein</fullName>
    </submittedName>
</protein>
<dbReference type="EMBL" id="JACZZA010000005">
    <property type="protein sequence ID" value="MBE1160675.1"/>
    <property type="molecule type" value="Genomic_DNA"/>
</dbReference>
<sequence>MNARIEAGTGLPPAFAAPLPAVIERHRGDDPFAYEALRAKALAALQSLSGEHWTDYNYHDPGVTLLDALCFALTEDLFGAQQPLLDLLAAPDGRIHYRSVGLHAAEEILPSRACTRMDYMRWLLDRVPGALQAHADMPAGNGLWHMSMEVITEQADSAHAAAARAYWAQRNLGEDLQAWPDVLQPCWCTLQLDLNIEGVRAPEEILADVVALCAEHVDAAPRRHSLMERLNAQDAGSALAELLDGPRLRLGWIDTGSLERDLDSRVYFGDLARLALTVEGVAEVSGISLKADGLDSSGGALPRRGDGWVLRLRWPDRHEAMQAWQIKRRGNPIGVAEDALLHRLDDLRRNTGGRAAADSAPEMAGSPLLRPQGQYLSPDVYVSLFRQLPRIYRERFDLTMNAADAADAAQLRAYLALLEQWLAHGHAQTHYLRELYTTRPQPRASYAWEVLGEEHIPDLGELYVSGREQVREAVFAAADATLERRGRVLDHLLALYGEGCWQGSIRPFGWYFSAALWPVHLFEQKRLMLRCVAALTRDRYGAIDYSRRSLGRRNNTSALQQRVSLLLAFKYRHSRLLMAPLRDAKLALAAENHVPGDTDKLPSSLQPPTLWSPRRRRVVDGMGTDLASAARALALHFSDLDPHALPPALLRSAVHAERYRHIDAGSVWLGGDDKQSCWRLRLRSNRVPAEAAAICLHEFACRLQLECEGMHVLEHVLLRPLAGSDPDITDDFYAYRLTAVFPAWTARGHDASFRRVAQETLALNAPAHLRIQTLWLDAAAMQRFERCYAAWLEAKQLHCAAMLAADGADAATHRLEDWTRMLRWLLWRHLGADSPEAGA</sequence>
<organism evidence="1 2">
    <name type="scientific">Dyella acidiphila</name>
    <dbReference type="NCBI Taxonomy" id="2775866"/>
    <lineage>
        <taxon>Bacteria</taxon>
        <taxon>Pseudomonadati</taxon>
        <taxon>Pseudomonadota</taxon>
        <taxon>Gammaproteobacteria</taxon>
        <taxon>Lysobacterales</taxon>
        <taxon>Rhodanobacteraceae</taxon>
        <taxon>Dyella</taxon>
    </lineage>
</organism>
<dbReference type="RefSeq" id="WP_192555538.1">
    <property type="nucleotide sequence ID" value="NZ_JACZZA010000005.1"/>
</dbReference>
<gene>
    <name evidence="1" type="ORF">IGX34_09765</name>
</gene>
<comment type="caution">
    <text evidence="1">The sequence shown here is derived from an EMBL/GenBank/DDBJ whole genome shotgun (WGS) entry which is preliminary data.</text>
</comment>